<dbReference type="AlphaFoldDB" id="K9YLM7"/>
<protein>
    <recommendedName>
        <fullName evidence="3">Lipid-A-disaccharide synthase</fullName>
    </recommendedName>
</protein>
<evidence type="ECO:0008006" key="3">
    <source>
        <dbReference type="Google" id="ProtNLM"/>
    </source>
</evidence>
<dbReference type="NCBIfam" id="TIGR03492">
    <property type="entry name" value="lipid-A-disaccharide synthase-related protein"/>
    <property type="match status" value="1"/>
</dbReference>
<evidence type="ECO:0000313" key="2">
    <source>
        <dbReference type="Proteomes" id="UP000010483"/>
    </source>
</evidence>
<dbReference type="InterPro" id="IPR019994">
    <property type="entry name" value="Lipid-A-disac_synthase-rel_put"/>
</dbReference>
<organism evidence="1 2">
    <name type="scientific">Cyanobacterium stanieri (strain ATCC 29140 / PCC 7202)</name>
    <dbReference type="NCBI Taxonomy" id="292563"/>
    <lineage>
        <taxon>Bacteria</taxon>
        <taxon>Bacillati</taxon>
        <taxon>Cyanobacteriota</taxon>
        <taxon>Cyanophyceae</taxon>
        <taxon>Oscillatoriophycideae</taxon>
        <taxon>Chroococcales</taxon>
        <taxon>Geminocystaceae</taxon>
        <taxon>Cyanobacterium</taxon>
    </lineage>
</organism>
<dbReference type="PANTHER" id="PTHR39517">
    <property type="entry name" value="SLL0192 PROTEIN"/>
    <property type="match status" value="1"/>
</dbReference>
<proteinExistence type="predicted"/>
<dbReference type="Proteomes" id="UP000010483">
    <property type="component" value="Chromosome"/>
</dbReference>
<reference evidence="2" key="1">
    <citation type="journal article" date="2013" name="Proc. Natl. Acad. Sci. U.S.A.">
        <title>Improving the coverage of the cyanobacterial phylum using diversity-driven genome sequencing.</title>
        <authorList>
            <person name="Shih P.M."/>
            <person name="Wu D."/>
            <person name="Latifi A."/>
            <person name="Axen S.D."/>
            <person name="Fewer D.P."/>
            <person name="Talla E."/>
            <person name="Calteau A."/>
            <person name="Cai F."/>
            <person name="Tandeau de Marsac N."/>
            <person name="Rippka R."/>
            <person name="Herdman M."/>
            <person name="Sivonen K."/>
            <person name="Coursin T."/>
            <person name="Laurent T."/>
            <person name="Goodwin L."/>
            <person name="Nolan M."/>
            <person name="Davenport K.W."/>
            <person name="Han C.S."/>
            <person name="Rubin E.M."/>
            <person name="Eisen J.A."/>
            <person name="Woyke T."/>
            <person name="Gugger M."/>
            <person name="Kerfeld C.A."/>
        </authorList>
    </citation>
    <scope>NUCLEOTIDE SEQUENCE [LARGE SCALE GENOMIC DNA]</scope>
    <source>
        <strain evidence="2">ATCC 29140 / PCC 7202</strain>
    </source>
</reference>
<dbReference type="PANTHER" id="PTHR39517:SF1">
    <property type="entry name" value="LIPID-A-DISACCHARIDE SYNTHASE"/>
    <property type="match status" value="1"/>
</dbReference>
<gene>
    <name evidence="1" type="ordered locus">Cyast_1876</name>
</gene>
<name>K9YLM7_CYASC</name>
<dbReference type="EMBL" id="CP003940">
    <property type="protein sequence ID" value="AFZ47831.1"/>
    <property type="molecule type" value="Genomic_DNA"/>
</dbReference>
<dbReference type="HOGENOM" id="CLU_035659_0_0_3"/>
<sequence>MKKILFISNGHGEDLNGSLIAEALNKIDSDLMVDAFPIVGQGKSYLRRGFRIVAPTLTMPSGGMFYLNPGNFIKDLGAGLLGLTFRQIFTFFKLRNKYDIFVAIGDIVPLLFCFLIRKKFVIFLVAYSSYYEGKLGLPLFSRFLLNSSLCLGVFTKDNFTARDLQKQGIKKVTCYGYPIMDALKFDSDRLSYDYLGNAINNDSEVLMVALLPGSRLPEAVNNLELQIQVCERLIHLSSKSWRFCGALVTDIIYSDVADIAKKLGWNFYFPNEFKKGEKKDYISLKEKPDKLILTKKIKEKNVIIELFYNTFAEILIKSDVILGMAGTAVEQGVGLGKPVVQIIGDGPQFTYRFAEAQMRYLGPNIRTVTEYDDLDLMFSQGAREIMEIVEDEQYLADCRENGLERIGSAGASKAIAHHIYHGNNS</sequence>
<dbReference type="SUPFAM" id="SSF53756">
    <property type="entry name" value="UDP-Glycosyltransferase/glycogen phosphorylase"/>
    <property type="match status" value="1"/>
</dbReference>
<dbReference type="BioCyc" id="CSTA292563:G1353-1885-MONOMER"/>
<evidence type="ECO:0000313" key="1">
    <source>
        <dbReference type="EMBL" id="AFZ47831.1"/>
    </source>
</evidence>
<keyword evidence="2" id="KW-1185">Reference proteome</keyword>
<dbReference type="KEGG" id="csn:Cyast_1876"/>
<dbReference type="eggNOG" id="COG4370">
    <property type="taxonomic scope" value="Bacteria"/>
</dbReference>
<accession>K9YLM7</accession>
<dbReference type="STRING" id="292563.Cyast_1876"/>
<dbReference type="PATRIC" id="fig|292563.3.peg.1961"/>